<evidence type="ECO:0000313" key="7">
    <source>
        <dbReference type="EMBL" id="CAA3023987.1"/>
    </source>
</evidence>
<proteinExistence type="predicted"/>
<evidence type="ECO:0000256" key="3">
    <source>
        <dbReference type="ARBA" id="ARBA00022771"/>
    </source>
</evidence>
<dbReference type="SUPFAM" id="SSF90229">
    <property type="entry name" value="CCCH zinc finger"/>
    <property type="match status" value="2"/>
</dbReference>
<dbReference type="SMART" id="SM00356">
    <property type="entry name" value="ZnF_C3H1"/>
    <property type="match status" value="3"/>
</dbReference>
<feature type="zinc finger region" description="C3H1-type" evidence="5">
    <location>
        <begin position="85"/>
        <end position="112"/>
    </location>
</feature>
<keyword evidence="8" id="KW-1185">Reference proteome</keyword>
<dbReference type="OrthoDB" id="883026at2759"/>
<evidence type="ECO:0000313" key="8">
    <source>
        <dbReference type="Proteomes" id="UP000594638"/>
    </source>
</evidence>
<feature type="zinc finger region" description="C3H1-type" evidence="5">
    <location>
        <begin position="142"/>
        <end position="170"/>
    </location>
</feature>
<keyword evidence="2" id="KW-0677">Repeat</keyword>
<feature type="domain" description="C3H1-type" evidence="6">
    <location>
        <begin position="85"/>
        <end position="112"/>
    </location>
</feature>
<dbReference type="PANTHER" id="PTHR12547">
    <property type="entry name" value="CCCH ZINC FINGER/TIS11-RELATED"/>
    <property type="match status" value="1"/>
</dbReference>
<keyword evidence="4 5" id="KW-0862">Zinc</keyword>
<evidence type="ECO:0000259" key="6">
    <source>
        <dbReference type="PROSITE" id="PS50103"/>
    </source>
</evidence>
<dbReference type="Pfam" id="PF14608">
    <property type="entry name" value="zf-CCCH_2"/>
    <property type="match status" value="1"/>
</dbReference>
<dbReference type="Gene3D" id="4.10.1000.10">
    <property type="entry name" value="Zinc finger, CCCH-type"/>
    <property type="match status" value="3"/>
</dbReference>
<sequence>MSFPDPAQLPPLPPFLPLPFAGGDVDRFWSTPPMNGAVSQFEHPPPFKRPMNLENNPSNFAPFAQMKSHDDITKSSETKGTGHIFYKTRICAKFSEGTCKNGEHCTYAHGVEDLRNPPPNWQELVRGKKRGTENFSDDQRMTHRTKICYLFYNGLKCRYGEKCKFLHEHPLKFLTDISKQKRESVVVSIGITRPNLINKSDYAQPDYGKNVSSSSDTFQAKTAFRKTKLGCKWEIGQCPSGETCHFAHDQSDFQLHRARVKMEPVMNSGSKIPEEPFLVPVIGSSQATAVIVAPANEDAERKKWKLGRQVKGIYADWLDDFLPPNYSPSNEEI</sequence>
<dbReference type="EMBL" id="CACTIH010009100">
    <property type="protein sequence ID" value="CAA3023987.1"/>
    <property type="molecule type" value="Genomic_DNA"/>
</dbReference>
<name>A0A8S0V2C3_OLEEU</name>
<dbReference type="InterPro" id="IPR036855">
    <property type="entry name" value="Znf_CCCH_sf"/>
</dbReference>
<organism evidence="7 8">
    <name type="scientific">Olea europaea subsp. europaea</name>
    <dbReference type="NCBI Taxonomy" id="158383"/>
    <lineage>
        <taxon>Eukaryota</taxon>
        <taxon>Viridiplantae</taxon>
        <taxon>Streptophyta</taxon>
        <taxon>Embryophyta</taxon>
        <taxon>Tracheophyta</taxon>
        <taxon>Spermatophyta</taxon>
        <taxon>Magnoliopsida</taxon>
        <taxon>eudicotyledons</taxon>
        <taxon>Gunneridae</taxon>
        <taxon>Pentapetalae</taxon>
        <taxon>asterids</taxon>
        <taxon>lamiids</taxon>
        <taxon>Lamiales</taxon>
        <taxon>Oleaceae</taxon>
        <taxon>Oleeae</taxon>
        <taxon>Olea</taxon>
    </lineage>
</organism>
<feature type="zinc finger region" description="C3H1-type" evidence="5">
    <location>
        <begin position="224"/>
        <end position="251"/>
    </location>
</feature>
<dbReference type="PANTHER" id="PTHR12547:SF121">
    <property type="entry name" value="ZINC FINGER CCCH DOMAIN-CONTAINING PROTEIN 39"/>
    <property type="match status" value="1"/>
</dbReference>
<dbReference type="Pfam" id="PF25427">
    <property type="entry name" value="zf-CCCH_UNK"/>
    <property type="match status" value="1"/>
</dbReference>
<dbReference type="InterPro" id="IPR041367">
    <property type="entry name" value="Znf-CCCH_4"/>
</dbReference>
<dbReference type="InterPro" id="IPR000571">
    <property type="entry name" value="Znf_CCCH"/>
</dbReference>
<feature type="domain" description="C3H1-type" evidence="6">
    <location>
        <begin position="224"/>
        <end position="251"/>
    </location>
</feature>
<dbReference type="GO" id="GO:0008270">
    <property type="term" value="F:zinc ion binding"/>
    <property type="evidence" value="ECO:0007669"/>
    <property type="project" value="UniProtKB-KW"/>
</dbReference>
<evidence type="ECO:0000256" key="4">
    <source>
        <dbReference type="ARBA" id="ARBA00022833"/>
    </source>
</evidence>
<evidence type="ECO:0000256" key="5">
    <source>
        <dbReference type="PROSITE-ProRule" id="PRU00723"/>
    </source>
</evidence>
<dbReference type="AlphaFoldDB" id="A0A8S0V2C3"/>
<dbReference type="Pfam" id="PF18044">
    <property type="entry name" value="zf-CCCH_4"/>
    <property type="match status" value="1"/>
</dbReference>
<gene>
    <name evidence="7" type="ORF">OLEA9_A000524</name>
</gene>
<reference evidence="7 8" key="1">
    <citation type="submission" date="2019-12" db="EMBL/GenBank/DDBJ databases">
        <authorList>
            <person name="Alioto T."/>
            <person name="Alioto T."/>
            <person name="Gomez Garrido J."/>
        </authorList>
    </citation>
    <scope>NUCLEOTIDE SEQUENCE [LARGE SCALE GENOMIC DNA]</scope>
</reference>
<comment type="caution">
    <text evidence="7">The sequence shown here is derived from an EMBL/GenBank/DDBJ whole genome shotgun (WGS) entry which is preliminary data.</text>
</comment>
<dbReference type="PROSITE" id="PS50103">
    <property type="entry name" value="ZF_C3H1"/>
    <property type="match status" value="3"/>
</dbReference>
<dbReference type="GO" id="GO:0003729">
    <property type="term" value="F:mRNA binding"/>
    <property type="evidence" value="ECO:0007669"/>
    <property type="project" value="InterPro"/>
</dbReference>
<keyword evidence="1 5" id="KW-0479">Metal-binding</keyword>
<evidence type="ECO:0000256" key="1">
    <source>
        <dbReference type="ARBA" id="ARBA00022723"/>
    </source>
</evidence>
<protein>
    <submittedName>
        <fullName evidence="7">Zinc finger CCCH domain-containing 39-like</fullName>
    </submittedName>
</protein>
<feature type="domain" description="C3H1-type" evidence="6">
    <location>
        <begin position="142"/>
        <end position="170"/>
    </location>
</feature>
<evidence type="ECO:0000256" key="2">
    <source>
        <dbReference type="ARBA" id="ARBA00022737"/>
    </source>
</evidence>
<accession>A0A8S0V2C3</accession>
<dbReference type="InterPro" id="IPR045877">
    <property type="entry name" value="ZFP36-like"/>
</dbReference>
<dbReference type="Proteomes" id="UP000594638">
    <property type="component" value="Unassembled WGS sequence"/>
</dbReference>
<keyword evidence="3 5" id="KW-0863">Zinc-finger</keyword>
<dbReference type="Gramene" id="OE9A000524T1">
    <property type="protein sequence ID" value="OE9A000524C1"/>
    <property type="gene ID" value="OE9A000524"/>
</dbReference>